<dbReference type="Gene3D" id="3.40.190.10">
    <property type="entry name" value="Periplasmic binding protein-like II"/>
    <property type="match status" value="2"/>
</dbReference>
<protein>
    <recommendedName>
        <fullName evidence="4">ABC transporter substrate-binding protein</fullName>
    </recommendedName>
</protein>
<dbReference type="PANTHER" id="PTHR30006">
    <property type="entry name" value="THIAMINE-BINDING PERIPLASMIC PROTEIN-RELATED"/>
    <property type="match status" value="1"/>
</dbReference>
<dbReference type="AlphaFoldDB" id="A0A5K8A2H1"/>
<dbReference type="SUPFAM" id="SSF53850">
    <property type="entry name" value="Periplasmic binding protein-like II"/>
    <property type="match status" value="1"/>
</dbReference>
<evidence type="ECO:0000256" key="1">
    <source>
        <dbReference type="ARBA" id="ARBA00022729"/>
    </source>
</evidence>
<dbReference type="KEGG" id="dov:DSCO28_70360"/>
<reference evidence="2 3" key="1">
    <citation type="submission" date="2019-11" db="EMBL/GenBank/DDBJ databases">
        <title>Comparative genomics of hydrocarbon-degrading Desulfosarcina strains.</title>
        <authorList>
            <person name="Watanabe M."/>
            <person name="Kojima H."/>
            <person name="Fukui M."/>
        </authorList>
    </citation>
    <scope>NUCLEOTIDE SEQUENCE [LARGE SCALE GENOMIC DNA]</scope>
    <source>
        <strain evidence="2 3">28bB2T</strain>
    </source>
</reference>
<name>A0A5K8A2H1_9BACT</name>
<proteinExistence type="predicted"/>
<evidence type="ECO:0008006" key="4">
    <source>
        <dbReference type="Google" id="ProtNLM"/>
    </source>
</evidence>
<keyword evidence="1" id="KW-0732">Signal</keyword>
<dbReference type="Proteomes" id="UP000425960">
    <property type="component" value="Chromosome"/>
</dbReference>
<evidence type="ECO:0000313" key="3">
    <source>
        <dbReference type="Proteomes" id="UP000425960"/>
    </source>
</evidence>
<dbReference type="Pfam" id="PF13343">
    <property type="entry name" value="SBP_bac_6"/>
    <property type="match status" value="1"/>
</dbReference>
<organism evidence="2 3">
    <name type="scientific">Desulfosarcina ovata subsp. sediminis</name>
    <dbReference type="NCBI Taxonomy" id="885957"/>
    <lineage>
        <taxon>Bacteria</taxon>
        <taxon>Pseudomonadati</taxon>
        <taxon>Thermodesulfobacteriota</taxon>
        <taxon>Desulfobacteria</taxon>
        <taxon>Desulfobacterales</taxon>
        <taxon>Desulfosarcinaceae</taxon>
        <taxon>Desulfosarcina</taxon>
    </lineage>
</organism>
<gene>
    <name evidence="2" type="ORF">DSCO28_70360</name>
</gene>
<dbReference type="RefSeq" id="WP_155325748.1">
    <property type="nucleotide sequence ID" value="NZ_AP021876.1"/>
</dbReference>
<evidence type="ECO:0000313" key="2">
    <source>
        <dbReference type="EMBL" id="BBO86470.1"/>
    </source>
</evidence>
<accession>A0A5K8A2H1</accession>
<dbReference type="EMBL" id="AP021876">
    <property type="protein sequence ID" value="BBO86470.1"/>
    <property type="molecule type" value="Genomic_DNA"/>
</dbReference>
<sequence length="297" mass="33966">MASILLHCPLNISRSLGQLMEDFCRTWQKKNGLDVTIQTQPHRPDETSLFQTCLDQGRFPDLTLGHVNDFADLPNGQLQSHFRSLPGRYPVRRELAEQEFQDKTGYFHPFVVIPFAIFYNHQLLGEDDVPGLWEDLLNARWHKKILMPDAFRVVSKVINAFMRADFPDHIEQFRENVVQKGAPPEVVTAVDEGQYPIGITNIAFARISRHKNTRVIWPRDGLFCMPQVMVFSRQAPDAMLEIGDFLMSSTIQDYLSVQSFVPASPDVSLHPLVAENHCNLRWKGWPAFLSAVGEKHT</sequence>